<dbReference type="SUPFAM" id="SSF52540">
    <property type="entry name" value="P-loop containing nucleoside triphosphate hydrolases"/>
    <property type="match status" value="1"/>
</dbReference>
<dbReference type="Pfam" id="PF00006">
    <property type="entry name" value="ATP-synt_ab"/>
    <property type="match status" value="1"/>
</dbReference>
<evidence type="ECO:0000256" key="6">
    <source>
        <dbReference type="ARBA" id="ARBA00022884"/>
    </source>
</evidence>
<keyword evidence="1 9" id="KW-0806">Transcription termination</keyword>
<feature type="site" description="RNA-binding 2" evidence="9">
    <location>
        <position position="326"/>
    </location>
</feature>
<protein>
    <recommendedName>
        <fullName evidence="9 10">Transcription termination factor Rho</fullName>
        <ecNumber evidence="9 10">3.6.4.-</ecNumber>
    </recommendedName>
    <alternativeName>
        <fullName evidence="9">ATP-dependent helicase Rho</fullName>
    </alternativeName>
</protein>
<feature type="binding site" evidence="9">
    <location>
        <position position="212"/>
    </location>
    <ligand>
        <name>ATP</name>
        <dbReference type="ChEBI" id="CHEBI:30616"/>
    </ligand>
</feature>
<comment type="caution">
    <text evidence="13">The sequence shown here is derived from an EMBL/GenBank/DDBJ whole genome shotgun (WGS) entry which is preliminary data.</text>
</comment>
<dbReference type="InterPro" id="IPR027417">
    <property type="entry name" value="P-loop_NTPase"/>
</dbReference>
<dbReference type="InterPro" id="IPR041703">
    <property type="entry name" value="Rho_factor_ATP-bd"/>
</dbReference>
<dbReference type="InterPro" id="IPR011112">
    <property type="entry name" value="Rho-like_N"/>
</dbReference>
<gene>
    <name evidence="9 13" type="primary">rho</name>
    <name evidence="13" type="ORF">WOB96_09380</name>
</gene>
<comment type="subunit">
    <text evidence="9">Homohexamer. The homohexamer assembles into an open ring structure.</text>
</comment>
<sequence length="418" mass="46714">MNLTELKQKSASELAHIAQDMDLDGVSRLKKQDLIFNILKNHAKKGENIYGEGVLEILQDGFGFLRAADSSYMAGPDDIYVSPSQVRRFNLHTGDTVAGQIRPPKEGERYFALLKVESINFEPPENAKHKVHFDNLTPLFPNERLKLESDVQSFDEITPRVVDLVSPVGKGQRGLIVAPPKTGKTVMLQQMAHAISANHPECYLIVLLIDERPEEVTEMQRSVKGEVVSSTFDEPATRHVQVAEMVLEKAKRLVEHKHDVVILLDSITRLARAYNTVVPSSGKVLTGGVDANALQKPKRFFGAARNIEEGGSLTILATALVDTGSKMDEVIFEEFKGTGNMEVHSDRKLAEKRIYPAININKSGTRREELLVPADILSKMWILRKLLAPMDSVESMEFLLDKLRATKNNAEFFDSMNR</sequence>
<dbReference type="PROSITE" id="PS51856">
    <property type="entry name" value="RHO_RNA_BD"/>
    <property type="match status" value="1"/>
</dbReference>
<comment type="similarity">
    <text evidence="9 11">Belongs to the Rho family.</text>
</comment>
<dbReference type="Gene3D" id="2.40.50.140">
    <property type="entry name" value="Nucleic acid-binding proteins"/>
    <property type="match status" value="1"/>
</dbReference>
<dbReference type="InterPro" id="IPR000194">
    <property type="entry name" value="ATPase_F1/V1/A1_a/bsu_nucl-bd"/>
</dbReference>
<dbReference type="RefSeq" id="WP_341371036.1">
    <property type="nucleotide sequence ID" value="NZ_JBBPCO010000008.1"/>
</dbReference>
<dbReference type="PANTHER" id="PTHR46425">
    <property type="entry name" value="TRANSCRIPTION TERMINATION FACTOR RHO"/>
    <property type="match status" value="1"/>
</dbReference>
<evidence type="ECO:0000256" key="1">
    <source>
        <dbReference type="ARBA" id="ARBA00022472"/>
    </source>
</evidence>
<dbReference type="Gene3D" id="1.10.720.10">
    <property type="match status" value="1"/>
</dbReference>
<evidence type="ECO:0000256" key="10">
    <source>
        <dbReference type="NCBIfam" id="TIGR00767"/>
    </source>
</evidence>
<keyword evidence="7 9" id="KW-0805">Transcription regulation</keyword>
<feature type="region of interest" description="RNA-binding 1" evidence="9">
    <location>
        <begin position="61"/>
        <end position="66"/>
    </location>
</feature>
<dbReference type="SMART" id="SM00357">
    <property type="entry name" value="CSP"/>
    <property type="match status" value="1"/>
</dbReference>
<dbReference type="Pfam" id="PF07498">
    <property type="entry name" value="Rho_N"/>
    <property type="match status" value="1"/>
</dbReference>
<feature type="region of interest" description="RNA-binding 2" evidence="9">
    <location>
        <begin position="284"/>
        <end position="288"/>
    </location>
</feature>
<feature type="binding site" evidence="9">
    <location>
        <begin position="169"/>
        <end position="174"/>
    </location>
    <ligand>
        <name>ATP</name>
        <dbReference type="ChEBI" id="CHEBI:30616"/>
    </ligand>
</feature>
<comment type="function">
    <text evidence="9">Facilitates transcription termination by a mechanism that involves Rho binding to the nascent RNA, activation of Rho's RNA-dependent ATPase activity, and release of the mRNA from the DNA template.</text>
</comment>
<evidence type="ECO:0000256" key="9">
    <source>
        <dbReference type="HAMAP-Rule" id="MF_01884"/>
    </source>
</evidence>
<dbReference type="InterPro" id="IPR004665">
    <property type="entry name" value="Term_rho"/>
</dbReference>
<keyword evidence="4 9" id="KW-0347">Helicase</keyword>
<dbReference type="EMBL" id="JBBPCO010000008">
    <property type="protein sequence ID" value="MEK8089978.1"/>
    <property type="molecule type" value="Genomic_DNA"/>
</dbReference>
<dbReference type="Proteomes" id="UP001446205">
    <property type="component" value="Unassembled WGS sequence"/>
</dbReference>
<evidence type="ECO:0000256" key="2">
    <source>
        <dbReference type="ARBA" id="ARBA00022741"/>
    </source>
</evidence>
<evidence type="ECO:0000256" key="4">
    <source>
        <dbReference type="ARBA" id="ARBA00022806"/>
    </source>
</evidence>
<dbReference type="CDD" id="cd04459">
    <property type="entry name" value="Rho_CSD"/>
    <property type="match status" value="1"/>
</dbReference>
<feature type="region of interest" description="RNA-binding 1" evidence="9">
    <location>
        <begin position="108"/>
        <end position="110"/>
    </location>
</feature>
<dbReference type="InterPro" id="IPR011129">
    <property type="entry name" value="CSD"/>
</dbReference>
<feature type="region of interest" description="RNA-binding 1" evidence="9">
    <location>
        <begin position="78"/>
        <end position="80"/>
    </location>
</feature>
<dbReference type="SMART" id="SM00382">
    <property type="entry name" value="AAA"/>
    <property type="match status" value="1"/>
</dbReference>
<feature type="binding site" evidence="9">
    <location>
        <begin position="181"/>
        <end position="186"/>
    </location>
    <ligand>
        <name>ATP</name>
        <dbReference type="ChEBI" id="CHEBI:30616"/>
    </ligand>
</feature>
<dbReference type="GO" id="GO:0016787">
    <property type="term" value="F:hydrolase activity"/>
    <property type="evidence" value="ECO:0007669"/>
    <property type="project" value="UniProtKB-KW"/>
</dbReference>
<evidence type="ECO:0000256" key="8">
    <source>
        <dbReference type="ARBA" id="ARBA00023163"/>
    </source>
</evidence>
<dbReference type="SMART" id="SM00959">
    <property type="entry name" value="Rho_N"/>
    <property type="match status" value="1"/>
</dbReference>
<dbReference type="InterPro" id="IPR011113">
    <property type="entry name" value="Rho_RNA-bd"/>
</dbReference>
<dbReference type="InterPro" id="IPR012340">
    <property type="entry name" value="NA-bd_OB-fold"/>
</dbReference>
<dbReference type="HAMAP" id="MF_01884">
    <property type="entry name" value="Rho"/>
    <property type="match status" value="1"/>
</dbReference>
<keyword evidence="8 9" id="KW-0804">Transcription</keyword>
<keyword evidence="5 9" id="KW-0067">ATP-binding</keyword>
<evidence type="ECO:0000259" key="12">
    <source>
        <dbReference type="PROSITE" id="PS51856"/>
    </source>
</evidence>
<dbReference type="Gene3D" id="3.40.50.300">
    <property type="entry name" value="P-loop containing nucleotide triphosphate hydrolases"/>
    <property type="match status" value="1"/>
</dbReference>
<dbReference type="Pfam" id="PF07497">
    <property type="entry name" value="Rho_RNA_bind"/>
    <property type="match status" value="1"/>
</dbReference>
<dbReference type="InterPro" id="IPR036269">
    <property type="entry name" value="Rho_N_sf"/>
</dbReference>
<evidence type="ECO:0000256" key="7">
    <source>
        <dbReference type="ARBA" id="ARBA00023015"/>
    </source>
</evidence>
<dbReference type="NCBIfam" id="NF006886">
    <property type="entry name" value="PRK09376.1"/>
    <property type="match status" value="1"/>
</dbReference>
<dbReference type="SUPFAM" id="SSF50249">
    <property type="entry name" value="Nucleic acid-binding proteins"/>
    <property type="match status" value="1"/>
</dbReference>
<evidence type="ECO:0000256" key="11">
    <source>
        <dbReference type="PROSITE-ProRule" id="PRU01203"/>
    </source>
</evidence>
<evidence type="ECO:0000313" key="13">
    <source>
        <dbReference type="EMBL" id="MEK8089978.1"/>
    </source>
</evidence>
<reference evidence="13 14" key="1">
    <citation type="submission" date="2024-04" db="EMBL/GenBank/DDBJ databases">
        <authorList>
            <person name="Abashina T."/>
            <person name="Shaikin A."/>
        </authorList>
    </citation>
    <scope>NUCLEOTIDE SEQUENCE [LARGE SCALE GENOMIC DNA]</scope>
    <source>
        <strain evidence="13 14">AAFK</strain>
    </source>
</reference>
<keyword evidence="14" id="KW-1185">Reference proteome</keyword>
<dbReference type="PANTHER" id="PTHR46425:SF1">
    <property type="entry name" value="TRANSCRIPTION TERMINATION FACTOR RHO"/>
    <property type="match status" value="1"/>
</dbReference>
<proteinExistence type="inferred from homology"/>
<keyword evidence="6 9" id="KW-0694">RNA-binding</keyword>
<dbReference type="CDD" id="cd01128">
    <property type="entry name" value="rho_factor_C"/>
    <property type="match status" value="1"/>
</dbReference>
<accession>A0ABU9D8X5</accession>
<dbReference type="InterPro" id="IPR003593">
    <property type="entry name" value="AAA+_ATPase"/>
</dbReference>
<name>A0ABU9D8X5_9PROT</name>
<feature type="domain" description="Rho RNA-BD" evidence="12">
    <location>
        <begin position="48"/>
        <end position="123"/>
    </location>
</feature>
<dbReference type="EC" id="3.6.4.-" evidence="9 10"/>
<dbReference type="NCBIfam" id="TIGR00767">
    <property type="entry name" value="rho"/>
    <property type="match status" value="1"/>
</dbReference>
<evidence type="ECO:0000256" key="5">
    <source>
        <dbReference type="ARBA" id="ARBA00022840"/>
    </source>
</evidence>
<evidence type="ECO:0000313" key="14">
    <source>
        <dbReference type="Proteomes" id="UP001446205"/>
    </source>
</evidence>
<keyword evidence="3 9" id="KW-0378">Hydrolase</keyword>
<evidence type="ECO:0000256" key="3">
    <source>
        <dbReference type="ARBA" id="ARBA00022801"/>
    </source>
</evidence>
<organism evidence="13 14">
    <name type="scientific">Thermithiobacillus plumbiphilus</name>
    <dbReference type="NCBI Taxonomy" id="1729899"/>
    <lineage>
        <taxon>Bacteria</taxon>
        <taxon>Pseudomonadati</taxon>
        <taxon>Pseudomonadota</taxon>
        <taxon>Acidithiobacillia</taxon>
        <taxon>Acidithiobacillales</taxon>
        <taxon>Thermithiobacillaceae</taxon>
        <taxon>Thermithiobacillus</taxon>
    </lineage>
</organism>
<keyword evidence="2 9" id="KW-0547">Nucleotide-binding</keyword>
<dbReference type="SUPFAM" id="SSF68912">
    <property type="entry name" value="Rho N-terminal domain-like"/>
    <property type="match status" value="1"/>
</dbReference>